<dbReference type="HAMAP" id="MF_00382">
    <property type="entry name" value="Ribosomal_bL20"/>
    <property type="match status" value="1"/>
</dbReference>
<accession>A0A1F6BLJ6</accession>
<evidence type="ECO:0000256" key="4">
    <source>
        <dbReference type="ARBA" id="ARBA00035172"/>
    </source>
</evidence>
<evidence type="ECO:0000256" key="6">
    <source>
        <dbReference type="RuleBase" id="RU000560"/>
    </source>
</evidence>
<evidence type="ECO:0000313" key="8">
    <source>
        <dbReference type="Proteomes" id="UP000176273"/>
    </source>
</evidence>
<dbReference type="STRING" id="1798468.A2110_00355"/>
<dbReference type="GO" id="GO:0019843">
    <property type="term" value="F:rRNA binding"/>
    <property type="evidence" value="ECO:0007669"/>
    <property type="project" value="UniProtKB-UniRule"/>
</dbReference>
<dbReference type="PRINTS" id="PR00062">
    <property type="entry name" value="RIBOSOMALL20"/>
</dbReference>
<organism evidence="7 8">
    <name type="scientific">Candidatus Jorgensenbacteria bacterium GWA1_54_12</name>
    <dbReference type="NCBI Taxonomy" id="1798468"/>
    <lineage>
        <taxon>Bacteria</taxon>
        <taxon>Candidatus Joergenseniibacteriota</taxon>
    </lineage>
</organism>
<name>A0A1F6BLJ6_9BACT</name>
<dbReference type="Gene3D" id="1.10.1900.20">
    <property type="entry name" value="Ribosomal protein L20"/>
    <property type="match status" value="1"/>
</dbReference>
<dbReference type="Pfam" id="PF00453">
    <property type="entry name" value="Ribosomal_L20"/>
    <property type="match status" value="1"/>
</dbReference>
<dbReference type="FunFam" id="1.10.1900.20:FF:000001">
    <property type="entry name" value="50S ribosomal protein L20"/>
    <property type="match status" value="1"/>
</dbReference>
<evidence type="ECO:0000256" key="1">
    <source>
        <dbReference type="ARBA" id="ARBA00007698"/>
    </source>
</evidence>
<keyword evidence="3 5" id="KW-0687">Ribonucleoprotein</keyword>
<gene>
    <name evidence="5" type="primary">rplT</name>
    <name evidence="7" type="ORF">A2110_00355</name>
</gene>
<evidence type="ECO:0000256" key="3">
    <source>
        <dbReference type="ARBA" id="ARBA00023274"/>
    </source>
</evidence>
<evidence type="ECO:0000256" key="2">
    <source>
        <dbReference type="ARBA" id="ARBA00022980"/>
    </source>
</evidence>
<protein>
    <recommendedName>
        <fullName evidence="4 5">Large ribosomal subunit protein bL20</fullName>
    </recommendedName>
</protein>
<reference evidence="7 8" key="1">
    <citation type="journal article" date="2016" name="Nat. Commun.">
        <title>Thousands of microbial genomes shed light on interconnected biogeochemical processes in an aquifer system.</title>
        <authorList>
            <person name="Anantharaman K."/>
            <person name="Brown C.T."/>
            <person name="Hug L.A."/>
            <person name="Sharon I."/>
            <person name="Castelle C.J."/>
            <person name="Probst A.J."/>
            <person name="Thomas B.C."/>
            <person name="Singh A."/>
            <person name="Wilkins M.J."/>
            <person name="Karaoz U."/>
            <person name="Brodie E.L."/>
            <person name="Williams K.H."/>
            <person name="Hubbard S.S."/>
            <person name="Banfield J.F."/>
        </authorList>
    </citation>
    <scope>NUCLEOTIDE SEQUENCE [LARGE SCALE GENOMIC DNA]</scope>
</reference>
<comment type="function">
    <text evidence="5 6">Binds directly to 23S ribosomal RNA and is necessary for the in vitro assembly process of the 50S ribosomal subunit. It is not involved in the protein synthesizing functions of that subunit.</text>
</comment>
<dbReference type="GO" id="GO:0005840">
    <property type="term" value="C:ribosome"/>
    <property type="evidence" value="ECO:0007669"/>
    <property type="project" value="UniProtKB-KW"/>
</dbReference>
<dbReference type="GO" id="GO:0006412">
    <property type="term" value="P:translation"/>
    <property type="evidence" value="ECO:0007669"/>
    <property type="project" value="InterPro"/>
</dbReference>
<dbReference type="GO" id="GO:0003735">
    <property type="term" value="F:structural constituent of ribosome"/>
    <property type="evidence" value="ECO:0007669"/>
    <property type="project" value="InterPro"/>
</dbReference>
<comment type="similarity">
    <text evidence="1 5 6">Belongs to the bacterial ribosomal protein bL20 family.</text>
</comment>
<dbReference type="PANTHER" id="PTHR10986">
    <property type="entry name" value="39S RIBOSOMAL PROTEIN L20"/>
    <property type="match status" value="1"/>
</dbReference>
<keyword evidence="5 6" id="KW-0694">RNA-binding</keyword>
<dbReference type="EMBL" id="MFKH01000002">
    <property type="protein sequence ID" value="OGG37780.1"/>
    <property type="molecule type" value="Genomic_DNA"/>
</dbReference>
<sequence>MPRVKRGTIKRKKRTKLLKETKGFRWGRKNRKRQAKGAALHARKHAFIGRKKKKRVFRALWNVKINAAARAHGLSYSRLMGLLKTHGVGLNRRTLAHLAEYEPKEFEKIVGQVTKTRV</sequence>
<dbReference type="CDD" id="cd07026">
    <property type="entry name" value="Ribosomal_L20"/>
    <property type="match status" value="1"/>
</dbReference>
<dbReference type="NCBIfam" id="TIGR01032">
    <property type="entry name" value="rplT_bact"/>
    <property type="match status" value="1"/>
</dbReference>
<dbReference type="InterPro" id="IPR005813">
    <property type="entry name" value="Ribosomal_bL20"/>
</dbReference>
<evidence type="ECO:0000313" key="7">
    <source>
        <dbReference type="EMBL" id="OGG37780.1"/>
    </source>
</evidence>
<dbReference type="Gene3D" id="6.10.160.10">
    <property type="match status" value="1"/>
</dbReference>
<comment type="caution">
    <text evidence="7">The sequence shown here is derived from an EMBL/GenBank/DDBJ whole genome shotgun (WGS) entry which is preliminary data.</text>
</comment>
<keyword evidence="2 5" id="KW-0689">Ribosomal protein</keyword>
<dbReference type="InterPro" id="IPR035566">
    <property type="entry name" value="Ribosomal_protein_bL20_C"/>
</dbReference>
<dbReference type="AlphaFoldDB" id="A0A1F6BLJ6"/>
<proteinExistence type="inferred from homology"/>
<evidence type="ECO:0000256" key="5">
    <source>
        <dbReference type="HAMAP-Rule" id="MF_00382"/>
    </source>
</evidence>
<dbReference type="SUPFAM" id="SSF74731">
    <property type="entry name" value="Ribosomal protein L20"/>
    <property type="match status" value="1"/>
</dbReference>
<dbReference type="GO" id="GO:1990904">
    <property type="term" value="C:ribonucleoprotein complex"/>
    <property type="evidence" value="ECO:0007669"/>
    <property type="project" value="UniProtKB-KW"/>
</dbReference>
<dbReference type="GO" id="GO:0000027">
    <property type="term" value="P:ribosomal large subunit assembly"/>
    <property type="evidence" value="ECO:0007669"/>
    <property type="project" value="UniProtKB-UniRule"/>
</dbReference>
<dbReference type="Proteomes" id="UP000176273">
    <property type="component" value="Unassembled WGS sequence"/>
</dbReference>
<keyword evidence="5 6" id="KW-0699">rRNA-binding</keyword>